<dbReference type="Gene3D" id="3.30.420.270">
    <property type="match status" value="1"/>
</dbReference>
<dbReference type="PANTHER" id="PTHR30558">
    <property type="entry name" value="EXBD MEMBRANE COMPONENT OF PMF-DRIVEN MACROMOLECULE IMPORT SYSTEM"/>
    <property type="match status" value="1"/>
</dbReference>
<evidence type="ECO:0000256" key="10">
    <source>
        <dbReference type="RuleBase" id="RU003879"/>
    </source>
</evidence>
<proteinExistence type="inferred from homology"/>
<evidence type="ECO:0000256" key="3">
    <source>
        <dbReference type="ARBA" id="ARBA00022448"/>
    </source>
</evidence>
<evidence type="ECO:0000313" key="13">
    <source>
        <dbReference type="Proteomes" id="UP000772181"/>
    </source>
</evidence>
<keyword evidence="6 10" id="KW-0812">Transmembrane</keyword>
<organism evidence="12 13">
    <name type="scientific">Tectimicrobiota bacterium</name>
    <dbReference type="NCBI Taxonomy" id="2528274"/>
    <lineage>
        <taxon>Bacteria</taxon>
        <taxon>Pseudomonadati</taxon>
        <taxon>Nitrospinota/Tectimicrobiota group</taxon>
        <taxon>Candidatus Tectimicrobiota</taxon>
    </lineage>
</organism>
<protein>
    <submittedName>
        <fullName evidence="12">Protein TolR</fullName>
    </submittedName>
</protein>
<evidence type="ECO:0000256" key="5">
    <source>
        <dbReference type="ARBA" id="ARBA00022519"/>
    </source>
</evidence>
<evidence type="ECO:0000256" key="4">
    <source>
        <dbReference type="ARBA" id="ARBA00022475"/>
    </source>
</evidence>
<dbReference type="GO" id="GO:0015031">
    <property type="term" value="P:protein transport"/>
    <property type="evidence" value="ECO:0007669"/>
    <property type="project" value="UniProtKB-KW"/>
</dbReference>
<evidence type="ECO:0000256" key="6">
    <source>
        <dbReference type="ARBA" id="ARBA00022692"/>
    </source>
</evidence>
<keyword evidence="8 11" id="KW-1133">Transmembrane helix</keyword>
<gene>
    <name evidence="12" type="primary">tolR</name>
    <name evidence="12" type="ORF">HY730_02905</name>
</gene>
<dbReference type="AlphaFoldDB" id="A0A933LQH2"/>
<evidence type="ECO:0000313" key="12">
    <source>
        <dbReference type="EMBL" id="MBI4595307.1"/>
    </source>
</evidence>
<keyword evidence="5" id="KW-0997">Cell inner membrane</keyword>
<evidence type="ECO:0000256" key="1">
    <source>
        <dbReference type="ARBA" id="ARBA00004249"/>
    </source>
</evidence>
<dbReference type="PANTHER" id="PTHR30558:SF12">
    <property type="entry name" value="BIOPOLYMER TRANSPORT PROTEIN EXBD"/>
    <property type="match status" value="1"/>
</dbReference>
<dbReference type="InterPro" id="IPR003400">
    <property type="entry name" value="ExbD"/>
</dbReference>
<dbReference type="EMBL" id="JACQWF010000132">
    <property type="protein sequence ID" value="MBI4595307.1"/>
    <property type="molecule type" value="Genomic_DNA"/>
</dbReference>
<name>A0A933LQH2_UNCTE</name>
<comment type="similarity">
    <text evidence="2 10">Belongs to the ExbD/TolR family.</text>
</comment>
<evidence type="ECO:0000256" key="9">
    <source>
        <dbReference type="ARBA" id="ARBA00023136"/>
    </source>
</evidence>
<keyword evidence="9 11" id="KW-0472">Membrane</keyword>
<evidence type="ECO:0000256" key="11">
    <source>
        <dbReference type="SAM" id="Phobius"/>
    </source>
</evidence>
<dbReference type="Pfam" id="PF02472">
    <property type="entry name" value="ExbD"/>
    <property type="match status" value="1"/>
</dbReference>
<sequence>MNVNPLQGHKRGASTALSEINVTPLVDVMLVLLVIFMVTAPMMQQGVDVQLPQESASAFNKEEGVVISITDNERIYFNDRRVTLNELEQKIGEIISLQSDKEVFLKADKSVAYGVVVKVIAAIKRSGVKKLGMVTEAPPQKSK</sequence>
<feature type="transmembrane region" description="Helical" evidence="11">
    <location>
        <begin position="20"/>
        <end position="40"/>
    </location>
</feature>
<evidence type="ECO:0000256" key="2">
    <source>
        <dbReference type="ARBA" id="ARBA00005811"/>
    </source>
</evidence>
<comment type="caution">
    <text evidence="12">The sequence shown here is derived from an EMBL/GenBank/DDBJ whole genome shotgun (WGS) entry which is preliminary data.</text>
</comment>
<keyword evidence="4" id="KW-1003">Cell membrane</keyword>
<keyword evidence="3 10" id="KW-0813">Transport</keyword>
<dbReference type="NCBIfam" id="TIGR02801">
    <property type="entry name" value="tolR"/>
    <property type="match status" value="1"/>
</dbReference>
<dbReference type="GO" id="GO:0005886">
    <property type="term" value="C:plasma membrane"/>
    <property type="evidence" value="ECO:0007669"/>
    <property type="project" value="UniProtKB-SubCell"/>
</dbReference>
<comment type="subcellular location">
    <subcellularLocation>
        <location evidence="1">Cell inner membrane</location>
        <topology evidence="1">Single-pass type II membrane protein</topology>
    </subcellularLocation>
    <subcellularLocation>
        <location evidence="10">Cell membrane</location>
        <topology evidence="10">Single-pass type II membrane protein</topology>
    </subcellularLocation>
</comment>
<evidence type="ECO:0000256" key="7">
    <source>
        <dbReference type="ARBA" id="ARBA00022927"/>
    </source>
</evidence>
<dbReference type="Proteomes" id="UP000772181">
    <property type="component" value="Unassembled WGS sequence"/>
</dbReference>
<evidence type="ECO:0000256" key="8">
    <source>
        <dbReference type="ARBA" id="ARBA00022989"/>
    </source>
</evidence>
<accession>A0A933LQH2</accession>
<reference evidence="12" key="1">
    <citation type="submission" date="2020-07" db="EMBL/GenBank/DDBJ databases">
        <title>Huge and variable diversity of episymbiotic CPR bacteria and DPANN archaea in groundwater ecosystems.</title>
        <authorList>
            <person name="He C.Y."/>
            <person name="Keren R."/>
            <person name="Whittaker M."/>
            <person name="Farag I.F."/>
            <person name="Doudna J."/>
            <person name="Cate J.H.D."/>
            <person name="Banfield J.F."/>
        </authorList>
    </citation>
    <scope>NUCLEOTIDE SEQUENCE</scope>
    <source>
        <strain evidence="12">NC_groundwater_1482_Ag_S-0.65um_47_24</strain>
    </source>
</reference>
<keyword evidence="7 10" id="KW-0653">Protein transport</keyword>
<dbReference type="GO" id="GO:0022857">
    <property type="term" value="F:transmembrane transporter activity"/>
    <property type="evidence" value="ECO:0007669"/>
    <property type="project" value="InterPro"/>
</dbReference>
<dbReference type="InterPro" id="IPR014168">
    <property type="entry name" value="Tol-Pal_TolR"/>
</dbReference>